<evidence type="ECO:0000313" key="2">
    <source>
        <dbReference type="Proteomes" id="UP000245362"/>
    </source>
</evidence>
<dbReference type="OrthoDB" id="9804867at2"/>
<dbReference type="GO" id="GO:0006355">
    <property type="term" value="P:regulation of DNA-templated transcription"/>
    <property type="evidence" value="ECO:0007669"/>
    <property type="project" value="InterPro"/>
</dbReference>
<evidence type="ECO:0008006" key="3">
    <source>
        <dbReference type="Google" id="ProtNLM"/>
    </source>
</evidence>
<accession>A0A2U3B5L0</accession>
<dbReference type="Pfam" id="PF04221">
    <property type="entry name" value="RelB"/>
    <property type="match status" value="1"/>
</dbReference>
<organism evidence="1 2">
    <name type="scientific">Vibrio albus</name>
    <dbReference type="NCBI Taxonomy" id="2200953"/>
    <lineage>
        <taxon>Bacteria</taxon>
        <taxon>Pseudomonadati</taxon>
        <taxon>Pseudomonadota</taxon>
        <taxon>Gammaproteobacteria</taxon>
        <taxon>Vibrionales</taxon>
        <taxon>Vibrionaceae</taxon>
        <taxon>Vibrio</taxon>
    </lineage>
</organism>
<proteinExistence type="predicted"/>
<dbReference type="AlphaFoldDB" id="A0A2U3B5L0"/>
<reference evidence="1 2" key="1">
    <citation type="submission" date="2018-05" db="EMBL/GenBank/DDBJ databases">
        <title>Vibrio limimaris sp. nov., isolated from marine sediment.</title>
        <authorList>
            <person name="Li C.-M."/>
        </authorList>
    </citation>
    <scope>NUCLEOTIDE SEQUENCE [LARGE SCALE GENOMIC DNA]</scope>
    <source>
        <strain evidence="1 2">E4404</strain>
    </source>
</reference>
<sequence length="112" mass="12761">MEMLFPNDKIRVEREPLRRSMMSYDVKLTPVDKKTKAAFAQVCEDAGLSPREALSLFTKSVAAKGDIPFDIKAMQLSNTMFGEVGEEHFIVDDDMSIETEKESRFFNEMMGI</sequence>
<dbReference type="Proteomes" id="UP000245362">
    <property type="component" value="Unassembled WGS sequence"/>
</dbReference>
<protein>
    <recommendedName>
        <fullName evidence="3">Type II toxin-antitoxin system RelB/DinJ family antitoxin</fullName>
    </recommendedName>
</protein>
<keyword evidence="2" id="KW-1185">Reference proteome</keyword>
<dbReference type="InterPro" id="IPR013321">
    <property type="entry name" value="Arc_rbn_hlx_hlx"/>
</dbReference>
<dbReference type="InterPro" id="IPR007337">
    <property type="entry name" value="RelB/DinJ"/>
</dbReference>
<evidence type="ECO:0000313" key="1">
    <source>
        <dbReference type="EMBL" id="PWI32067.1"/>
    </source>
</evidence>
<name>A0A2U3B5L0_9VIBR</name>
<dbReference type="EMBL" id="QFWT01000011">
    <property type="protein sequence ID" value="PWI32067.1"/>
    <property type="molecule type" value="Genomic_DNA"/>
</dbReference>
<dbReference type="Gene3D" id="1.10.1220.10">
    <property type="entry name" value="Met repressor-like"/>
    <property type="match status" value="1"/>
</dbReference>
<gene>
    <name evidence="1" type="ORF">DI392_16970</name>
</gene>
<comment type="caution">
    <text evidence="1">The sequence shown here is derived from an EMBL/GenBank/DDBJ whole genome shotgun (WGS) entry which is preliminary data.</text>
</comment>